<dbReference type="STRING" id="1003232.J9DM92"/>
<keyword evidence="7" id="KW-1185">Reference proteome</keyword>
<name>J9DM92_EDHAE</name>
<dbReference type="SUPFAM" id="SSF56801">
    <property type="entry name" value="Acetyl-CoA synthetase-like"/>
    <property type="match status" value="1"/>
</dbReference>
<evidence type="ECO:0000256" key="1">
    <source>
        <dbReference type="ARBA" id="ARBA00006432"/>
    </source>
</evidence>
<protein>
    <recommendedName>
        <fullName evidence="2">acetate--CoA ligase</fullName>
        <ecNumber evidence="2">6.2.1.1</ecNumber>
    </recommendedName>
</protein>
<dbReference type="InterPro" id="IPR042099">
    <property type="entry name" value="ANL_N_sf"/>
</dbReference>
<dbReference type="PANTHER" id="PTHR24095">
    <property type="entry name" value="ACETYL-COENZYME A SYNTHETASE"/>
    <property type="match status" value="1"/>
</dbReference>
<dbReference type="PANTHER" id="PTHR24095:SF14">
    <property type="entry name" value="ACETYL-COENZYME A SYNTHETASE 1"/>
    <property type="match status" value="1"/>
</dbReference>
<feature type="region of interest" description="Disordered" evidence="3">
    <location>
        <begin position="1"/>
        <end position="21"/>
    </location>
</feature>
<gene>
    <name evidence="6" type="ORF">EDEG_01995</name>
</gene>
<reference evidence="6 7" key="1">
    <citation type="submission" date="2011-08" db="EMBL/GenBank/DDBJ databases">
        <authorList>
            <person name="Liu Z.J."/>
            <person name="Shi F.L."/>
            <person name="Lu J.Q."/>
            <person name="Li M."/>
            <person name="Wang Z.L."/>
        </authorList>
    </citation>
    <scope>NUCLEOTIDE SEQUENCE [LARGE SCALE GENOMIC DNA]</scope>
    <source>
        <strain evidence="6 7">USNM 41457</strain>
    </source>
</reference>
<dbReference type="Pfam" id="PF00501">
    <property type="entry name" value="AMP-binding"/>
    <property type="match status" value="1"/>
</dbReference>
<accession>J9DM92</accession>
<evidence type="ECO:0000256" key="2">
    <source>
        <dbReference type="ARBA" id="ARBA00013275"/>
    </source>
</evidence>
<dbReference type="EMBL" id="AFBI03000032">
    <property type="protein sequence ID" value="EJW03715.1"/>
    <property type="molecule type" value="Genomic_DNA"/>
</dbReference>
<dbReference type="EC" id="6.2.1.1" evidence="2"/>
<reference evidence="7" key="2">
    <citation type="submission" date="2015-07" db="EMBL/GenBank/DDBJ databases">
        <title>Contrasting host-pathogen interactions and genome evolution in two generalist and specialist microsporidian pathogens of mosquitoes.</title>
        <authorList>
            <consortium name="The Broad Institute Genomics Platform"/>
            <consortium name="The Broad Institute Genome Sequencing Center for Infectious Disease"/>
            <person name="Cuomo C.A."/>
            <person name="Sanscrainte N.D."/>
            <person name="Goldberg J.M."/>
            <person name="Heiman D."/>
            <person name="Young S."/>
            <person name="Zeng Q."/>
            <person name="Becnel J.J."/>
            <person name="Birren B.W."/>
        </authorList>
    </citation>
    <scope>NUCLEOTIDE SEQUENCE [LARGE SCALE GENOMIC DNA]</scope>
    <source>
        <strain evidence="7">USNM 41457</strain>
    </source>
</reference>
<feature type="domain" description="Acetyl-coenzyme A synthetase N-terminal" evidence="5">
    <location>
        <begin position="120"/>
        <end position="174"/>
    </location>
</feature>
<dbReference type="OrthoDB" id="1706066at2759"/>
<evidence type="ECO:0000313" key="6">
    <source>
        <dbReference type="EMBL" id="EJW03715.1"/>
    </source>
</evidence>
<evidence type="ECO:0000256" key="3">
    <source>
        <dbReference type="SAM" id="MobiDB-lite"/>
    </source>
</evidence>
<evidence type="ECO:0000313" key="7">
    <source>
        <dbReference type="Proteomes" id="UP000003163"/>
    </source>
</evidence>
<evidence type="ECO:0000259" key="5">
    <source>
        <dbReference type="Pfam" id="PF16177"/>
    </source>
</evidence>
<dbReference type="GO" id="GO:0006085">
    <property type="term" value="P:acetyl-CoA biosynthetic process"/>
    <property type="evidence" value="ECO:0007669"/>
    <property type="project" value="TreeGrafter"/>
</dbReference>
<comment type="similarity">
    <text evidence="1">Belongs to the ATP-dependent AMP-binding enzyme family.</text>
</comment>
<dbReference type="AlphaFoldDB" id="J9DM92"/>
<sequence>MVKGNSKSNAKSVEKKSKKASTVSTENLCENYVNEDDNNCFIKGSLNDSSGNSSNTEEVNNVQSQVTSDSHTNVVDNIDDSNINFINNVESINNNINVNTCHEEENFAEEDLEYYTYNDYKREYDYSIKNKEKYFSDYARKYLSWDKMFTKTYNGDILNAKWFEDGTLNACYNCIDRHVLTMPDKIAIIDENNDLEARYFTFKQAQDEIIKISNFLCCSFNINEDSKFNNDVVKRGIGNTACIVEKDEIKAPFCVAIYMPMCAEAVFSTLACARLGIPHNVIFGGFNAESLAMRINDSNAKLIITVDKTSREKKKIDFLQNVQIALGILKKENAMCVDSVLVFNKEEVFVDLKVNMYLWSDFGRGILKNRSEHTINLFFKESGNLEDKIVVDTNLTSIASLEDQLLKKRKFCNIKTKIHDQNQMNKEEKNASNEQSNNNSYACTNFSAEKIVEKNCEMKETLKTHKTTVKKR</sequence>
<proteinExistence type="inferred from homology"/>
<dbReference type="VEuPathDB" id="MicrosporidiaDB:EDEG_01995"/>
<organism evidence="6 7">
    <name type="scientific">Edhazardia aedis (strain USNM 41457)</name>
    <name type="common">Microsporidian parasite</name>
    <dbReference type="NCBI Taxonomy" id="1003232"/>
    <lineage>
        <taxon>Eukaryota</taxon>
        <taxon>Fungi</taxon>
        <taxon>Fungi incertae sedis</taxon>
        <taxon>Microsporidia</taxon>
        <taxon>Edhazardia</taxon>
    </lineage>
</organism>
<feature type="domain" description="AMP-dependent synthetase/ligase" evidence="4">
    <location>
        <begin position="254"/>
        <end position="322"/>
    </location>
</feature>
<evidence type="ECO:0000259" key="4">
    <source>
        <dbReference type="Pfam" id="PF00501"/>
    </source>
</evidence>
<comment type="caution">
    <text evidence="6">The sequence shown here is derived from an EMBL/GenBank/DDBJ whole genome shotgun (WGS) entry which is preliminary data.</text>
</comment>
<dbReference type="InterPro" id="IPR032387">
    <property type="entry name" value="ACAS_N"/>
</dbReference>
<dbReference type="Gene3D" id="3.40.50.12780">
    <property type="entry name" value="N-terminal domain of ligase-like"/>
    <property type="match status" value="2"/>
</dbReference>
<feature type="compositionally biased region" description="Low complexity" evidence="3">
    <location>
        <begin position="1"/>
        <end position="11"/>
    </location>
</feature>
<dbReference type="Proteomes" id="UP000003163">
    <property type="component" value="Unassembled WGS sequence"/>
</dbReference>
<dbReference type="GO" id="GO:0003987">
    <property type="term" value="F:acetate-CoA ligase activity"/>
    <property type="evidence" value="ECO:0007669"/>
    <property type="project" value="UniProtKB-EC"/>
</dbReference>
<dbReference type="InterPro" id="IPR000873">
    <property type="entry name" value="AMP-dep_synth/lig_dom"/>
</dbReference>
<dbReference type="HOGENOM" id="CLU_578732_0_0_1"/>
<dbReference type="InParanoid" id="J9DM92"/>
<dbReference type="Pfam" id="PF16177">
    <property type="entry name" value="ACAS_N"/>
    <property type="match status" value="1"/>
</dbReference>